<dbReference type="EMBL" id="MU276172">
    <property type="protein sequence ID" value="KAI0040725.1"/>
    <property type="molecule type" value="Genomic_DNA"/>
</dbReference>
<accession>A0ACB8RAB5</accession>
<keyword evidence="2" id="KW-1185">Reference proteome</keyword>
<evidence type="ECO:0000313" key="1">
    <source>
        <dbReference type="EMBL" id="KAI0040725.1"/>
    </source>
</evidence>
<sequence length="174" mass="18847">MPQQTDVRREKRVVVDASGRGLGVLVCCRDHGCWRTVHIVFSWIGGPTTPSLVPVPRRSVNASTRALLSANTNNAEVGGGLCPQAVQRVRACSAQGEVQALREYTRGEWLRCCAGGRGFVEGYEVVGRLRGTVWTCASLGVCSVTATVWRGRFSVPKETVRDMPKSEDSIEGNA</sequence>
<dbReference type="Proteomes" id="UP000814033">
    <property type="component" value="Unassembled WGS sequence"/>
</dbReference>
<reference evidence="1" key="2">
    <citation type="journal article" date="2022" name="New Phytol.">
        <title>Evolutionary transition to the ectomycorrhizal habit in the genomes of a hyperdiverse lineage of mushroom-forming fungi.</title>
        <authorList>
            <person name="Looney B."/>
            <person name="Miyauchi S."/>
            <person name="Morin E."/>
            <person name="Drula E."/>
            <person name="Courty P.E."/>
            <person name="Kohler A."/>
            <person name="Kuo A."/>
            <person name="LaButti K."/>
            <person name="Pangilinan J."/>
            <person name="Lipzen A."/>
            <person name="Riley R."/>
            <person name="Andreopoulos W."/>
            <person name="He G."/>
            <person name="Johnson J."/>
            <person name="Nolan M."/>
            <person name="Tritt A."/>
            <person name="Barry K.W."/>
            <person name="Grigoriev I.V."/>
            <person name="Nagy L.G."/>
            <person name="Hibbett D."/>
            <person name="Henrissat B."/>
            <person name="Matheny P.B."/>
            <person name="Labbe J."/>
            <person name="Martin F.M."/>
        </authorList>
    </citation>
    <scope>NUCLEOTIDE SEQUENCE</scope>
    <source>
        <strain evidence="1">FP105234-sp</strain>
    </source>
</reference>
<protein>
    <submittedName>
        <fullName evidence="1">Uncharacterized protein</fullName>
    </submittedName>
</protein>
<reference evidence="1" key="1">
    <citation type="submission" date="2021-02" db="EMBL/GenBank/DDBJ databases">
        <authorList>
            <consortium name="DOE Joint Genome Institute"/>
            <person name="Ahrendt S."/>
            <person name="Looney B.P."/>
            <person name="Miyauchi S."/>
            <person name="Morin E."/>
            <person name="Drula E."/>
            <person name="Courty P.E."/>
            <person name="Chicoki N."/>
            <person name="Fauchery L."/>
            <person name="Kohler A."/>
            <person name="Kuo A."/>
            <person name="Labutti K."/>
            <person name="Pangilinan J."/>
            <person name="Lipzen A."/>
            <person name="Riley R."/>
            <person name="Andreopoulos W."/>
            <person name="He G."/>
            <person name="Johnson J."/>
            <person name="Barry K.W."/>
            <person name="Grigoriev I.V."/>
            <person name="Nagy L."/>
            <person name="Hibbett D."/>
            <person name="Henrissat B."/>
            <person name="Matheny P.B."/>
            <person name="Labbe J."/>
            <person name="Martin F."/>
        </authorList>
    </citation>
    <scope>NUCLEOTIDE SEQUENCE</scope>
    <source>
        <strain evidence="1">FP105234-sp</strain>
    </source>
</reference>
<evidence type="ECO:0000313" key="2">
    <source>
        <dbReference type="Proteomes" id="UP000814033"/>
    </source>
</evidence>
<proteinExistence type="predicted"/>
<name>A0ACB8RAB5_9AGAM</name>
<gene>
    <name evidence="1" type="ORF">FA95DRAFT_825988</name>
</gene>
<comment type="caution">
    <text evidence="1">The sequence shown here is derived from an EMBL/GenBank/DDBJ whole genome shotgun (WGS) entry which is preliminary data.</text>
</comment>
<organism evidence="1 2">
    <name type="scientific">Auriscalpium vulgare</name>
    <dbReference type="NCBI Taxonomy" id="40419"/>
    <lineage>
        <taxon>Eukaryota</taxon>
        <taxon>Fungi</taxon>
        <taxon>Dikarya</taxon>
        <taxon>Basidiomycota</taxon>
        <taxon>Agaricomycotina</taxon>
        <taxon>Agaricomycetes</taxon>
        <taxon>Russulales</taxon>
        <taxon>Auriscalpiaceae</taxon>
        <taxon>Auriscalpium</taxon>
    </lineage>
</organism>